<evidence type="ECO:0000313" key="3">
    <source>
        <dbReference type="Proteomes" id="UP000450676"/>
    </source>
</evidence>
<protein>
    <submittedName>
        <fullName evidence="2">DUF4034 domain-containing protein</fullName>
    </submittedName>
</protein>
<accession>A0A7X4HB54</accession>
<organism evidence="2 3">
    <name type="scientific">Pseudoduganella aquatica</name>
    <dbReference type="NCBI Taxonomy" id="2660641"/>
    <lineage>
        <taxon>Bacteria</taxon>
        <taxon>Pseudomonadati</taxon>
        <taxon>Pseudomonadota</taxon>
        <taxon>Betaproteobacteria</taxon>
        <taxon>Burkholderiales</taxon>
        <taxon>Oxalobacteraceae</taxon>
        <taxon>Telluria group</taxon>
        <taxon>Pseudoduganella</taxon>
    </lineage>
</organism>
<evidence type="ECO:0000256" key="1">
    <source>
        <dbReference type="SAM" id="SignalP"/>
    </source>
</evidence>
<dbReference type="RefSeq" id="WP_161071985.1">
    <property type="nucleotide sequence ID" value="NZ_WWCU01000008.1"/>
</dbReference>
<feature type="chain" id="PRO_5030743747" evidence="1">
    <location>
        <begin position="20"/>
        <end position="508"/>
    </location>
</feature>
<dbReference type="Pfam" id="PF14559">
    <property type="entry name" value="TPR_19"/>
    <property type="match status" value="1"/>
</dbReference>
<dbReference type="Gene3D" id="1.25.40.10">
    <property type="entry name" value="Tetratricopeptide repeat domain"/>
    <property type="match status" value="1"/>
</dbReference>
<dbReference type="EMBL" id="WWCU01000008">
    <property type="protein sequence ID" value="MYN07639.1"/>
    <property type="molecule type" value="Genomic_DNA"/>
</dbReference>
<name>A0A7X4HB54_9BURK</name>
<sequence length="508" mass="55768">MSKFVMMLGLALACLAAQAQTPAAIFSRAPPAMQAYLRAAMDADAIKDPLQRCLAFPDLPGNRWPAGQARAQCEYLFGRSVTTAQVAVLVERKAYAALDALFQGDLERHFPVQGEPSEIIHRDFEIFDGGAESDRLSAAWLENAPQSAFALAARGRHFSRAAIAARGTAAAAETSDEKMRLMSANAFKALHMLGQAAAREPRLTDAHATSLFLGMLLSEDKVQADALRQGEAVDPACRHLAVAAMRALRPRWGGSYEAMQAYARKLEPYMAARPLVADSMAYLPLDLVDTQLRTEQHAERATFMKPMALALPFHEIYDSLVMNTALANTGDRWEALTFQLQWMRFSVDPFASREAGRNLLNLGEPDAAAVVLTTAYQLDSKDADTQLLLGRAYLRLERYDDAVPQLKAAMTTGATRERALLSLLEVMLVTWQQDQARTYVDMLNAEYPANGEAWHRRVTVLLRSGTTEGVADALEKYLKSPEAAQAHSAERNERARQILAELAGAAAK</sequence>
<gene>
    <name evidence="2" type="ORF">GTP77_09815</name>
</gene>
<keyword evidence="1" id="KW-0732">Signal</keyword>
<reference evidence="2 3" key="1">
    <citation type="submission" date="2019-12" db="EMBL/GenBank/DDBJ databases">
        <title>Novel species isolated from a subtropical stream in China.</title>
        <authorList>
            <person name="Lu H."/>
        </authorList>
    </citation>
    <scope>NUCLEOTIDE SEQUENCE [LARGE SCALE GENOMIC DNA]</scope>
    <source>
        <strain evidence="2 3">FT127W</strain>
    </source>
</reference>
<dbReference type="InterPro" id="IPR011990">
    <property type="entry name" value="TPR-like_helical_dom_sf"/>
</dbReference>
<proteinExistence type="predicted"/>
<dbReference type="Proteomes" id="UP000450676">
    <property type="component" value="Unassembled WGS sequence"/>
</dbReference>
<feature type="signal peptide" evidence="1">
    <location>
        <begin position="1"/>
        <end position="19"/>
    </location>
</feature>
<dbReference type="AlphaFoldDB" id="A0A7X4HB54"/>
<comment type="caution">
    <text evidence="2">The sequence shown here is derived from an EMBL/GenBank/DDBJ whole genome shotgun (WGS) entry which is preliminary data.</text>
</comment>
<keyword evidence="3" id="KW-1185">Reference proteome</keyword>
<evidence type="ECO:0000313" key="2">
    <source>
        <dbReference type="EMBL" id="MYN07639.1"/>
    </source>
</evidence>
<dbReference type="SUPFAM" id="SSF48452">
    <property type="entry name" value="TPR-like"/>
    <property type="match status" value="1"/>
</dbReference>